<reference evidence="1 2" key="1">
    <citation type="submission" date="2017-12" db="EMBL/GenBank/DDBJ databases">
        <title>Draft Genome sequences of multiple microbial strains isolated from spacecraft associated surfaces.</title>
        <authorList>
            <person name="Seuylemezian A."/>
            <person name="Vaishampayan P."/>
            <person name="Venkateswaran K."/>
        </authorList>
    </citation>
    <scope>NUCLEOTIDE SEQUENCE [LARGE SCALE GENOMIC DNA]</scope>
    <source>
        <strain evidence="1 2">2P01AA</strain>
    </source>
</reference>
<evidence type="ECO:0008006" key="3">
    <source>
        <dbReference type="Google" id="ProtNLM"/>
    </source>
</evidence>
<gene>
    <name evidence="1" type="ORF">CW311_11265</name>
</gene>
<organism evidence="1 2">
    <name type="scientific">Acinetobacter proteolyticus</name>
    <dbReference type="NCBI Taxonomy" id="1776741"/>
    <lineage>
        <taxon>Bacteria</taxon>
        <taxon>Pseudomonadati</taxon>
        <taxon>Pseudomonadota</taxon>
        <taxon>Gammaproteobacteria</taxon>
        <taxon>Moraxellales</taxon>
        <taxon>Moraxellaceae</taxon>
        <taxon>Acinetobacter</taxon>
    </lineage>
</organism>
<proteinExistence type="predicted"/>
<evidence type="ECO:0000313" key="2">
    <source>
        <dbReference type="Proteomes" id="UP000233553"/>
    </source>
</evidence>
<comment type="caution">
    <text evidence="1">The sequence shown here is derived from an EMBL/GenBank/DDBJ whole genome shotgun (WGS) entry which is preliminary data.</text>
</comment>
<dbReference type="RefSeq" id="WP_101236557.1">
    <property type="nucleotide sequence ID" value="NZ_PISJ01000013.1"/>
</dbReference>
<evidence type="ECO:0000313" key="1">
    <source>
        <dbReference type="EMBL" id="PKF33379.1"/>
    </source>
</evidence>
<name>A0A2N0WER4_9GAMM</name>
<sequence>MRFRDFILKMTPEQLEKYAKAAGTTSGYLKTHLLYGYKEPRRKLRTALVQASNGQVSEQEVLQHFGLYPVQLLPNQNGNEAVI</sequence>
<dbReference type="Proteomes" id="UP000233553">
    <property type="component" value="Unassembled WGS sequence"/>
</dbReference>
<dbReference type="EMBL" id="PISJ01000013">
    <property type="protein sequence ID" value="PKF33379.1"/>
    <property type="molecule type" value="Genomic_DNA"/>
</dbReference>
<protein>
    <recommendedName>
        <fullName evidence="3">Transcriptional regulator</fullName>
    </recommendedName>
</protein>
<dbReference type="AlphaFoldDB" id="A0A2N0WER4"/>
<accession>A0A2N0WER4</accession>